<keyword evidence="1" id="KW-0614">Plasmid</keyword>
<organism evidence="1">
    <name type="scientific">Stenotrophomonas maltophilia</name>
    <name type="common">Pseudomonas maltophilia</name>
    <name type="synonym">Xanthomonas maltophilia</name>
    <dbReference type="NCBI Taxonomy" id="40324"/>
    <lineage>
        <taxon>Bacteria</taxon>
        <taxon>Pseudomonadati</taxon>
        <taxon>Pseudomonadota</taxon>
        <taxon>Gammaproteobacteria</taxon>
        <taxon>Lysobacterales</taxon>
        <taxon>Lysobacteraceae</taxon>
        <taxon>Stenotrophomonas</taxon>
        <taxon>Stenotrophomonas maltophilia group</taxon>
    </lineage>
</organism>
<feature type="non-terminal residue" evidence="1">
    <location>
        <position position="94"/>
    </location>
</feature>
<reference evidence="1" key="1">
    <citation type="submission" date="2003-05" db="EMBL/GenBank/DDBJ databases">
        <title>Characterization of the transfer region of the 68 kb plasmid pBI1063.</title>
        <authorList>
            <person name="Battermann A."/>
            <person name="Disque-Kochem C."/>
            <person name="Dreiseikelmann B."/>
        </authorList>
    </citation>
    <scope>NUCLEOTIDE SEQUENCE</scope>
    <source>
        <plasmid evidence="1">pBI1063</plasmid>
    </source>
</reference>
<name>Q7WZN5_STEMA</name>
<dbReference type="EMBL" id="AY299014">
    <property type="protein sequence ID" value="AAP82037.1"/>
    <property type="molecule type" value="Genomic_DNA"/>
</dbReference>
<accession>Q7WZN5</accession>
<dbReference type="AlphaFoldDB" id="Q7WZN5"/>
<sequence>MLSRRPAAGVLMGAAVSLGVLALVGYSAGFRLNVSASAPAGVWRVADVALPVSRGATVAICPPDIELVTRLRDAGHIAADWGVFHWIAPRPCPS</sequence>
<protein>
    <submittedName>
        <fullName evidence="1">Putative transfer protein</fullName>
    </submittedName>
</protein>
<gene>
    <name evidence="1" type="primary">traF</name>
</gene>
<proteinExistence type="predicted"/>
<geneLocation type="plasmid" evidence="1">
    <name>pBI1063</name>
</geneLocation>
<evidence type="ECO:0000313" key="1">
    <source>
        <dbReference type="EMBL" id="AAP82037.1"/>
    </source>
</evidence>